<dbReference type="Proteomes" id="UP000320672">
    <property type="component" value="Chromosome"/>
</dbReference>
<protein>
    <recommendedName>
        <fullName evidence="1">DUF1990 domain-containing protein</fullName>
    </recommendedName>
</protein>
<dbReference type="KEGG" id="rml:FF011L_15900"/>
<reference evidence="2 3" key="1">
    <citation type="submission" date="2019-02" db="EMBL/GenBank/DDBJ databases">
        <title>Deep-cultivation of Planctomycetes and their phenomic and genomic characterization uncovers novel biology.</title>
        <authorList>
            <person name="Wiegand S."/>
            <person name="Jogler M."/>
            <person name="Boedeker C."/>
            <person name="Pinto D."/>
            <person name="Vollmers J."/>
            <person name="Rivas-Marin E."/>
            <person name="Kohn T."/>
            <person name="Peeters S.H."/>
            <person name="Heuer A."/>
            <person name="Rast P."/>
            <person name="Oberbeckmann S."/>
            <person name="Bunk B."/>
            <person name="Jeske O."/>
            <person name="Meyerdierks A."/>
            <person name="Storesund J.E."/>
            <person name="Kallscheuer N."/>
            <person name="Luecker S."/>
            <person name="Lage O.M."/>
            <person name="Pohl T."/>
            <person name="Merkel B.J."/>
            <person name="Hornburger P."/>
            <person name="Mueller R.-W."/>
            <person name="Bruemmer F."/>
            <person name="Labrenz M."/>
            <person name="Spormann A.M."/>
            <person name="Op den Camp H."/>
            <person name="Overmann J."/>
            <person name="Amann R."/>
            <person name="Jetten M.S.M."/>
            <person name="Mascher T."/>
            <person name="Medema M.H."/>
            <person name="Devos D.P."/>
            <person name="Kaster A.-K."/>
            <person name="Ovreas L."/>
            <person name="Rohde M."/>
            <person name="Galperin M.Y."/>
            <person name="Jogler C."/>
        </authorList>
    </citation>
    <scope>NUCLEOTIDE SEQUENCE [LARGE SCALE GENOMIC DNA]</scope>
    <source>
        <strain evidence="2 3">FF011L</strain>
    </source>
</reference>
<name>A0A517MD82_9BACT</name>
<dbReference type="OrthoDB" id="120660at2"/>
<keyword evidence="3" id="KW-1185">Reference proteome</keyword>
<dbReference type="Pfam" id="PF09348">
    <property type="entry name" value="DUF1990"/>
    <property type="match status" value="1"/>
</dbReference>
<dbReference type="PANTHER" id="PTHR34202">
    <property type="entry name" value="UPF0548 PROTEIN"/>
    <property type="match status" value="1"/>
</dbReference>
<evidence type="ECO:0000313" key="3">
    <source>
        <dbReference type="Proteomes" id="UP000320672"/>
    </source>
</evidence>
<accession>A0A517MD82</accession>
<proteinExistence type="predicted"/>
<dbReference type="PANTHER" id="PTHR34202:SF1">
    <property type="entry name" value="UPF0548 PROTEIN"/>
    <property type="match status" value="1"/>
</dbReference>
<dbReference type="PIRSF" id="PIRSF010260">
    <property type="entry name" value="UCP010260"/>
    <property type="match status" value="1"/>
</dbReference>
<evidence type="ECO:0000313" key="2">
    <source>
        <dbReference type="EMBL" id="QDS92841.1"/>
    </source>
</evidence>
<dbReference type="InterPro" id="IPR014457">
    <property type="entry name" value="UCP010260"/>
</dbReference>
<evidence type="ECO:0000259" key="1">
    <source>
        <dbReference type="Pfam" id="PF09348"/>
    </source>
</evidence>
<feature type="domain" description="DUF1990" evidence="1">
    <location>
        <begin position="25"/>
        <end position="183"/>
    </location>
</feature>
<sequence length="193" mass="22004">MLSFTKPNADSIARFLDQQAKLDFNYPDVGATDGELPSHYDHNSIEEEVGRRATDFQEAKAAMLAWKHFNVGWAAACPTTTPIREGENVAILARISGLWALAACRIIEVLHEESPTSKRFGYSFGTLPGHPEQGEERFEVRCSANGIVTYRITAFFRPNCLSAEIAWPYFRYRFNQFRRQSVDRLRRHVQDSS</sequence>
<organism evidence="2 3">
    <name type="scientific">Roseimaritima multifibrata</name>
    <dbReference type="NCBI Taxonomy" id="1930274"/>
    <lineage>
        <taxon>Bacteria</taxon>
        <taxon>Pseudomonadati</taxon>
        <taxon>Planctomycetota</taxon>
        <taxon>Planctomycetia</taxon>
        <taxon>Pirellulales</taxon>
        <taxon>Pirellulaceae</taxon>
        <taxon>Roseimaritima</taxon>
    </lineage>
</organism>
<gene>
    <name evidence="2" type="ORF">FF011L_15900</name>
</gene>
<dbReference type="RefSeq" id="WP_145351030.1">
    <property type="nucleotide sequence ID" value="NZ_CP036262.1"/>
</dbReference>
<dbReference type="EMBL" id="CP036262">
    <property type="protein sequence ID" value="QDS92841.1"/>
    <property type="molecule type" value="Genomic_DNA"/>
</dbReference>
<dbReference type="AlphaFoldDB" id="A0A517MD82"/>
<dbReference type="InterPro" id="IPR018960">
    <property type="entry name" value="DUF1990"/>
</dbReference>